<keyword evidence="1" id="KW-0472">Membrane</keyword>
<proteinExistence type="predicted"/>
<dbReference type="AlphaFoldDB" id="A0A0S2W7F2"/>
<sequence>MSEKRKRRLTEWGKSLLIVLLSVSALYLVGRTQFYMDGSAIGQSWLSSVLSILPGGEETQPAQSVAVWSEGTAVRPVRAVVTSPHGHSGIQYDQESVERLFSSFANPLSDALAGCSAPEQTTAAKFQAALGSKNPGVYLDFLGGVPLADLSAWLSGGRAPNQALTDTARRLLLTVTDEGDVVLYYINEDTGLYYACETTRDLAERLSQLVEGISPNGAAFAFESGGPYAILDPYTLLEGGATPQPGRYASSNPVPLPADTGGSYGAAFDALVQSLSFHAQSMSYPYRNAVAVQEGAERLHIFKNGLVTYEAADLEDPRFPVQGEGENLTHWEIVGSAWAFVERTLSPLCGEARLYLIGTEEGEAGGTAVLIGYQLDGAPVLVGRDGYAARVEISGGAITAFRLQLRTYTYLEEGPMVLPELQATAALSALEGGGSELMLYYPDTRGDTVTAAWGAF</sequence>
<dbReference type="KEGG" id="ibu:IB211_02902c"/>
<dbReference type="RefSeq" id="WP_058118427.1">
    <property type="nucleotide sequence ID" value="NZ_CP011307.1"/>
</dbReference>
<gene>
    <name evidence="2" type="ORF">IB211_02902c</name>
</gene>
<reference evidence="2 3" key="1">
    <citation type="journal article" date="2015" name="Nat. Commun.">
        <title>Production of butyrate from lysine and the Amadori product fructoselysine by a human gut commensal.</title>
        <authorList>
            <person name="Bui T.P."/>
            <person name="Ritari J."/>
            <person name="Boeren S."/>
            <person name="de Waard P."/>
            <person name="Plugge C.M."/>
            <person name="de Vos W.M."/>
        </authorList>
    </citation>
    <scope>NUCLEOTIDE SEQUENCE [LARGE SCALE GENOMIC DNA]</scope>
    <source>
        <strain evidence="2 3">AF211</strain>
    </source>
</reference>
<dbReference type="eggNOG" id="ENOG502ZCCD">
    <property type="taxonomic scope" value="Bacteria"/>
</dbReference>
<keyword evidence="1" id="KW-1133">Transmembrane helix</keyword>
<feature type="transmembrane region" description="Helical" evidence="1">
    <location>
        <begin position="12"/>
        <end position="30"/>
    </location>
</feature>
<reference evidence="3" key="2">
    <citation type="submission" date="2015-04" db="EMBL/GenBank/DDBJ databases">
        <title>A butyrogenic pathway from the amino acid lysine in a human gut commensal.</title>
        <authorList>
            <person name="de Vos W.M."/>
            <person name="Bui N.T.P."/>
            <person name="Plugge C.M."/>
            <person name="Ritari J."/>
        </authorList>
    </citation>
    <scope>NUCLEOTIDE SEQUENCE [LARGE SCALE GENOMIC DNA]</scope>
    <source>
        <strain evidence="3">AF211</strain>
    </source>
</reference>
<evidence type="ECO:0000313" key="2">
    <source>
        <dbReference type="EMBL" id="ALP95293.1"/>
    </source>
</evidence>
<accession>A0A0S2W7F2</accession>
<protein>
    <submittedName>
        <fullName evidence="2">Uncharacterized protein</fullName>
    </submittedName>
</protein>
<dbReference type="STRING" id="1297617.IB211_02902c"/>
<organism evidence="2 3">
    <name type="scientific">Intestinimonas butyriciproducens</name>
    <dbReference type="NCBI Taxonomy" id="1297617"/>
    <lineage>
        <taxon>Bacteria</taxon>
        <taxon>Bacillati</taxon>
        <taxon>Bacillota</taxon>
        <taxon>Clostridia</taxon>
        <taxon>Eubacteriales</taxon>
        <taxon>Intestinimonas</taxon>
    </lineage>
</organism>
<dbReference type="EMBL" id="CP011307">
    <property type="protein sequence ID" value="ALP95293.1"/>
    <property type="molecule type" value="Genomic_DNA"/>
</dbReference>
<name>A0A0S2W7F2_9FIRM</name>
<dbReference type="Proteomes" id="UP000064844">
    <property type="component" value="Chromosome"/>
</dbReference>
<keyword evidence="1" id="KW-0812">Transmembrane</keyword>
<keyword evidence="3" id="KW-1185">Reference proteome</keyword>
<evidence type="ECO:0000256" key="1">
    <source>
        <dbReference type="SAM" id="Phobius"/>
    </source>
</evidence>
<evidence type="ECO:0000313" key="3">
    <source>
        <dbReference type="Proteomes" id="UP000064844"/>
    </source>
</evidence>